<proteinExistence type="predicted"/>
<dbReference type="RefSeq" id="WP_205157265.1">
    <property type="nucleotide sequence ID" value="NZ_JAFEUM010000001.1"/>
</dbReference>
<reference evidence="3 4" key="1">
    <citation type="submission" date="2021-02" db="EMBL/GenBank/DDBJ databases">
        <authorList>
            <person name="Park J.-S."/>
        </authorList>
    </citation>
    <scope>NUCLEOTIDE SEQUENCE [LARGE SCALE GENOMIC DNA]</scope>
    <source>
        <strain evidence="3 4">188UL20-2</strain>
    </source>
</reference>
<gene>
    <name evidence="3" type="ORF">JQC93_04620</name>
</gene>
<accession>A0ABS2HHW3</accession>
<evidence type="ECO:0000313" key="3">
    <source>
        <dbReference type="EMBL" id="MBM7035684.1"/>
    </source>
</evidence>
<dbReference type="Proteomes" id="UP000809621">
    <property type="component" value="Unassembled WGS sequence"/>
</dbReference>
<feature type="domain" description="FAD dependent oxidoreductase" evidence="2">
    <location>
        <begin position="21"/>
        <end position="381"/>
    </location>
</feature>
<dbReference type="EMBL" id="JAFEUM010000001">
    <property type="protein sequence ID" value="MBM7035684.1"/>
    <property type="molecule type" value="Genomic_DNA"/>
</dbReference>
<dbReference type="Gene3D" id="3.50.50.60">
    <property type="entry name" value="FAD/NAD(P)-binding domain"/>
    <property type="match status" value="1"/>
</dbReference>
<protein>
    <submittedName>
        <fullName evidence="3">FAD-dependent oxidoreductase</fullName>
    </submittedName>
</protein>
<dbReference type="Pfam" id="PF01266">
    <property type="entry name" value="DAO"/>
    <property type="match status" value="1"/>
</dbReference>
<evidence type="ECO:0000256" key="1">
    <source>
        <dbReference type="ARBA" id="ARBA00023002"/>
    </source>
</evidence>
<organism evidence="3 4">
    <name type="scientific">Vibrio ulleungensis</name>
    <dbReference type="NCBI Taxonomy" id="2807619"/>
    <lineage>
        <taxon>Bacteria</taxon>
        <taxon>Pseudomonadati</taxon>
        <taxon>Pseudomonadota</taxon>
        <taxon>Gammaproteobacteria</taxon>
        <taxon>Vibrionales</taxon>
        <taxon>Vibrionaceae</taxon>
        <taxon>Vibrio</taxon>
    </lineage>
</organism>
<keyword evidence="1" id="KW-0560">Oxidoreductase</keyword>
<evidence type="ECO:0000313" key="4">
    <source>
        <dbReference type="Proteomes" id="UP000809621"/>
    </source>
</evidence>
<dbReference type="SUPFAM" id="SSF51905">
    <property type="entry name" value="FAD/NAD(P)-binding domain"/>
    <property type="match status" value="1"/>
</dbReference>
<name>A0ABS2HHW3_9VIBR</name>
<sequence length="490" mass="54397">MNANQTQINSLSAQSNPTPIVGIIGGGVAGATTALHLSEQGYNVVLVEKNDSLVSGPPICHLHAGGNLYREISDEQCIELLKDSIESVKLYPHTINRRPTVIATPNHDQHDPQSLFPRLLQVQQHYKQLIDLDPSNKVLGEPDDYFKVFTKQQLLALKEQQQPAHPTTIEQWLIPFAQQVDLDTLRYPVVTVQEYGWSVFRLSAQAELSLSLESKCQLQLSSKVTNIEFNPHQAKPWAVSIHSQGQTQQLQVDYLINACGFRSGSLDNLANIKRTRLVEFKAAYVANWDDNQLLWPEVIFHGQRGTPQGMAQLTPYGKHVYQLHGMTEDITLFKNGLVISDNDSQPKLPTPLLNKIDIGWSEEVVAQRTQSAISHIAQYIPSFNSASLGGKPLYGAQQIPGDDVSLRATSVWFGEQNYACIETVKASSCLPAAIKIAQQLKLTGLEPSHRSSAAEESSNKALTESDIEQYAVRLARRRGYPEALALYYGQ</sequence>
<keyword evidence="4" id="KW-1185">Reference proteome</keyword>
<dbReference type="InterPro" id="IPR006076">
    <property type="entry name" value="FAD-dep_OxRdtase"/>
</dbReference>
<evidence type="ECO:0000259" key="2">
    <source>
        <dbReference type="Pfam" id="PF01266"/>
    </source>
</evidence>
<comment type="caution">
    <text evidence="3">The sequence shown here is derived from an EMBL/GenBank/DDBJ whole genome shotgun (WGS) entry which is preliminary data.</text>
</comment>
<dbReference type="InterPro" id="IPR036188">
    <property type="entry name" value="FAD/NAD-bd_sf"/>
</dbReference>